<evidence type="ECO:0000313" key="1">
    <source>
        <dbReference type="EMBL" id="EON65871.1"/>
    </source>
</evidence>
<dbReference type="PANTHER" id="PTHR38847">
    <property type="match status" value="1"/>
</dbReference>
<dbReference type="HOGENOM" id="CLU_083369_1_2_1"/>
<name>R7YW14_CONA1</name>
<dbReference type="RefSeq" id="XP_007781188.1">
    <property type="nucleotide sequence ID" value="XM_007782998.1"/>
</dbReference>
<dbReference type="Proteomes" id="UP000016924">
    <property type="component" value="Unassembled WGS sequence"/>
</dbReference>
<dbReference type="OMA" id="CKSTYYF"/>
<gene>
    <name evidence="1" type="ORF">W97_05113</name>
</gene>
<dbReference type="InterPro" id="IPR025649">
    <property type="entry name" value="DUF4360"/>
</dbReference>
<dbReference type="PANTHER" id="PTHR38847:SF1">
    <property type="entry name" value="PSEUDOURIDINE SYNTHASE RSUA_RLUA-LIKE DOMAIN-CONTAINING PROTEIN"/>
    <property type="match status" value="1"/>
</dbReference>
<protein>
    <submittedName>
        <fullName evidence="1">Uncharacterized protein</fullName>
    </submittedName>
</protein>
<dbReference type="eggNOG" id="ENOG502S0H4">
    <property type="taxonomic scope" value="Eukaryota"/>
</dbReference>
<dbReference type="EMBL" id="JH767576">
    <property type="protein sequence ID" value="EON65871.1"/>
    <property type="molecule type" value="Genomic_DNA"/>
</dbReference>
<dbReference type="GeneID" id="19902424"/>
<organism evidence="1 2">
    <name type="scientific">Coniosporium apollinis (strain CBS 100218)</name>
    <name type="common">Rock-inhabiting black yeast</name>
    <dbReference type="NCBI Taxonomy" id="1168221"/>
    <lineage>
        <taxon>Eukaryota</taxon>
        <taxon>Fungi</taxon>
        <taxon>Dikarya</taxon>
        <taxon>Ascomycota</taxon>
        <taxon>Pezizomycotina</taxon>
        <taxon>Dothideomycetes</taxon>
        <taxon>Dothideomycetes incertae sedis</taxon>
        <taxon>Coniosporium</taxon>
    </lineage>
</organism>
<accession>R7YW14</accession>
<dbReference type="OrthoDB" id="152248at2759"/>
<dbReference type="STRING" id="1168221.R7YW14"/>
<dbReference type="Pfam" id="PF14273">
    <property type="entry name" value="DUF4360"/>
    <property type="match status" value="1"/>
</dbReference>
<sequence>PVENRKNYQLTLKLKYPHGFQYSIFTADYCGFAAIKKGSTGTCKSTYYFSGMQQQASLATEFKGPFEDDYLKHDELDVVSMGMLNINSQVRVTPIGSDSANLLTVDSTDLKFKNIFGLKWRKCPGK</sequence>
<keyword evidence="2" id="KW-1185">Reference proteome</keyword>
<feature type="non-terminal residue" evidence="1">
    <location>
        <position position="1"/>
    </location>
</feature>
<reference evidence="2" key="1">
    <citation type="submission" date="2012-06" db="EMBL/GenBank/DDBJ databases">
        <title>The genome sequence of Coniosporium apollinis CBS 100218.</title>
        <authorList>
            <consortium name="The Broad Institute Genome Sequencing Platform"/>
            <person name="Cuomo C."/>
            <person name="Gorbushina A."/>
            <person name="Noack S."/>
            <person name="Walker B."/>
            <person name="Young S.K."/>
            <person name="Zeng Q."/>
            <person name="Gargeya S."/>
            <person name="Fitzgerald M."/>
            <person name="Haas B."/>
            <person name="Abouelleil A."/>
            <person name="Alvarado L."/>
            <person name="Arachchi H.M."/>
            <person name="Berlin A.M."/>
            <person name="Chapman S.B."/>
            <person name="Goldberg J."/>
            <person name="Griggs A."/>
            <person name="Gujja S."/>
            <person name="Hansen M."/>
            <person name="Howarth C."/>
            <person name="Imamovic A."/>
            <person name="Larimer J."/>
            <person name="McCowan C."/>
            <person name="Montmayeur A."/>
            <person name="Murphy C."/>
            <person name="Neiman D."/>
            <person name="Pearson M."/>
            <person name="Priest M."/>
            <person name="Roberts A."/>
            <person name="Saif S."/>
            <person name="Shea T."/>
            <person name="Sisk P."/>
            <person name="Sykes S."/>
            <person name="Wortman J."/>
            <person name="Nusbaum C."/>
            <person name="Birren B."/>
        </authorList>
    </citation>
    <scope>NUCLEOTIDE SEQUENCE [LARGE SCALE GENOMIC DNA]</scope>
    <source>
        <strain evidence="2">CBS 100218</strain>
    </source>
</reference>
<proteinExistence type="predicted"/>
<dbReference type="AlphaFoldDB" id="R7YW14"/>
<evidence type="ECO:0000313" key="2">
    <source>
        <dbReference type="Proteomes" id="UP000016924"/>
    </source>
</evidence>